<accession>A0A6C0C145</accession>
<proteinExistence type="predicted"/>
<sequence>MESRQLVEENKELLSLIGEKIDAESFNKLLKDLKESVILNKEDKSFGGGIYHYGKPPGLHECSKCRNSFDASHFTYYNKRVDKNNYLMRSNALCTVCSIEMNSERKSTLTKAKKNNEIGKKPEPGAKCPGCDRNWGTEEQPRNWHRDHDAIKNVFRGWLCGDCNMAKHDHRHNIS</sequence>
<evidence type="ECO:0000313" key="2">
    <source>
        <dbReference type="EMBL" id="QHS98022.1"/>
    </source>
</evidence>
<reference evidence="2" key="1">
    <citation type="journal article" date="2020" name="Nature">
        <title>Giant virus diversity and host interactions through global metagenomics.</title>
        <authorList>
            <person name="Schulz F."/>
            <person name="Roux S."/>
            <person name="Paez-Espino D."/>
            <person name="Jungbluth S."/>
            <person name="Walsh D.A."/>
            <person name="Denef V.J."/>
            <person name="McMahon K.D."/>
            <person name="Konstantinidis K.T."/>
            <person name="Eloe-Fadrosh E.A."/>
            <person name="Kyrpides N.C."/>
            <person name="Woyke T."/>
        </authorList>
    </citation>
    <scope>NUCLEOTIDE SEQUENCE</scope>
    <source>
        <strain evidence="2">GVMAG-M-3300020182-84</strain>
    </source>
</reference>
<name>A0A6C0C145_9ZZZZ</name>
<feature type="region of interest" description="Disordered" evidence="1">
    <location>
        <begin position="108"/>
        <end position="133"/>
    </location>
</feature>
<protein>
    <submittedName>
        <fullName evidence="2">Uncharacterized protein</fullName>
    </submittedName>
</protein>
<feature type="compositionally biased region" description="Basic and acidic residues" evidence="1">
    <location>
        <begin position="114"/>
        <end position="124"/>
    </location>
</feature>
<dbReference type="Gene3D" id="3.40.1800.10">
    <property type="entry name" value="His-Me finger endonucleases"/>
    <property type="match status" value="1"/>
</dbReference>
<organism evidence="2">
    <name type="scientific">viral metagenome</name>
    <dbReference type="NCBI Taxonomy" id="1070528"/>
    <lineage>
        <taxon>unclassified sequences</taxon>
        <taxon>metagenomes</taxon>
        <taxon>organismal metagenomes</taxon>
    </lineage>
</organism>
<dbReference type="InterPro" id="IPR038563">
    <property type="entry name" value="Endonuclease_7_sf"/>
</dbReference>
<dbReference type="SUPFAM" id="SSF54060">
    <property type="entry name" value="His-Me finger endonucleases"/>
    <property type="match status" value="1"/>
</dbReference>
<dbReference type="EMBL" id="MN739312">
    <property type="protein sequence ID" value="QHS98022.1"/>
    <property type="molecule type" value="Genomic_DNA"/>
</dbReference>
<dbReference type="AlphaFoldDB" id="A0A6C0C145"/>
<evidence type="ECO:0000256" key="1">
    <source>
        <dbReference type="SAM" id="MobiDB-lite"/>
    </source>
</evidence>
<dbReference type="InterPro" id="IPR044925">
    <property type="entry name" value="His-Me_finger_sf"/>
</dbReference>